<keyword evidence="1 4" id="KW-0349">Heme</keyword>
<dbReference type="SUPFAM" id="SSF46626">
    <property type="entry name" value="Cytochrome c"/>
    <property type="match status" value="1"/>
</dbReference>
<reference evidence="7 8" key="1">
    <citation type="submission" date="2017-04" db="EMBL/GenBank/DDBJ databases">
        <authorList>
            <person name="Afonso C.L."/>
            <person name="Miller P.J."/>
            <person name="Scott M.A."/>
            <person name="Spackman E."/>
            <person name="Goraichik I."/>
            <person name="Dimitrov K.M."/>
            <person name="Suarez D.L."/>
            <person name="Swayne D.E."/>
        </authorList>
    </citation>
    <scope>NUCLEOTIDE SEQUENCE [LARGE SCALE GENOMIC DNA]</scope>
    <source>
        <strain evidence="7 8">DSM 26133</strain>
    </source>
</reference>
<accession>A0A1W2G7J0</accession>
<dbReference type="RefSeq" id="WP_084371051.1">
    <property type="nucleotide sequence ID" value="NZ_FWYF01000001.1"/>
</dbReference>
<feature type="signal peptide" evidence="5">
    <location>
        <begin position="1"/>
        <end position="28"/>
    </location>
</feature>
<evidence type="ECO:0000256" key="3">
    <source>
        <dbReference type="ARBA" id="ARBA00023004"/>
    </source>
</evidence>
<evidence type="ECO:0000256" key="1">
    <source>
        <dbReference type="ARBA" id="ARBA00022617"/>
    </source>
</evidence>
<dbReference type="PANTHER" id="PTHR35008:SF8">
    <property type="entry name" value="ALCOHOL DEHYDROGENASE CYTOCHROME C SUBUNIT"/>
    <property type="match status" value="1"/>
</dbReference>
<keyword evidence="3 4" id="KW-0408">Iron</keyword>
<dbReference type="PANTHER" id="PTHR35008">
    <property type="entry name" value="BLL4482 PROTEIN-RELATED"/>
    <property type="match status" value="1"/>
</dbReference>
<dbReference type="PROSITE" id="PS51257">
    <property type="entry name" value="PROKAR_LIPOPROTEIN"/>
    <property type="match status" value="1"/>
</dbReference>
<dbReference type="EMBL" id="FWYF01000001">
    <property type="protein sequence ID" value="SMD32392.1"/>
    <property type="molecule type" value="Genomic_DNA"/>
</dbReference>
<dbReference type="InterPro" id="IPR009056">
    <property type="entry name" value="Cyt_c-like_dom"/>
</dbReference>
<dbReference type="AlphaFoldDB" id="A0A1W2G7J0"/>
<dbReference type="GO" id="GO:0046872">
    <property type="term" value="F:metal ion binding"/>
    <property type="evidence" value="ECO:0007669"/>
    <property type="project" value="UniProtKB-KW"/>
</dbReference>
<dbReference type="InterPro" id="IPR051459">
    <property type="entry name" value="Cytochrome_c-type_DH"/>
</dbReference>
<gene>
    <name evidence="7" type="ORF">SAMN04488029_0737</name>
</gene>
<keyword evidence="8" id="KW-1185">Reference proteome</keyword>
<protein>
    <submittedName>
        <fullName evidence="7">Cytochrome c553</fullName>
    </submittedName>
</protein>
<keyword evidence="5" id="KW-0732">Signal</keyword>
<dbReference type="PROSITE" id="PS51007">
    <property type="entry name" value="CYTC"/>
    <property type="match status" value="1"/>
</dbReference>
<dbReference type="InterPro" id="IPR036909">
    <property type="entry name" value="Cyt_c-like_dom_sf"/>
</dbReference>
<dbReference type="Proteomes" id="UP000192472">
    <property type="component" value="Unassembled WGS sequence"/>
</dbReference>
<name>A0A1W2G7J0_REIFA</name>
<evidence type="ECO:0000313" key="7">
    <source>
        <dbReference type="EMBL" id="SMD32392.1"/>
    </source>
</evidence>
<evidence type="ECO:0000259" key="6">
    <source>
        <dbReference type="PROSITE" id="PS51007"/>
    </source>
</evidence>
<evidence type="ECO:0000256" key="5">
    <source>
        <dbReference type="SAM" id="SignalP"/>
    </source>
</evidence>
<evidence type="ECO:0000313" key="8">
    <source>
        <dbReference type="Proteomes" id="UP000192472"/>
    </source>
</evidence>
<evidence type="ECO:0000256" key="2">
    <source>
        <dbReference type="ARBA" id="ARBA00022723"/>
    </source>
</evidence>
<dbReference type="STRING" id="692418.SAMN04488029_0737"/>
<organism evidence="7 8">
    <name type="scientific">Reichenbachiella faecimaris</name>
    <dbReference type="NCBI Taxonomy" id="692418"/>
    <lineage>
        <taxon>Bacteria</taxon>
        <taxon>Pseudomonadati</taxon>
        <taxon>Bacteroidota</taxon>
        <taxon>Cytophagia</taxon>
        <taxon>Cytophagales</taxon>
        <taxon>Reichenbachiellaceae</taxon>
        <taxon>Reichenbachiella</taxon>
    </lineage>
</organism>
<sequence length="138" mass="15211">MDIRLKKNVLGLLVAILISCPPVSQVMAQSSLESSMTRGKLIYRNECMICHAGNGEGLVRAFPPLANSDYFEDDISKAVEAISNGLEGEIVVNNETYYGLMDPIKLSNQELADVLNYIRNSWGGKATELTANDIEKMR</sequence>
<dbReference type="Gene3D" id="1.10.760.10">
    <property type="entry name" value="Cytochrome c-like domain"/>
    <property type="match status" value="1"/>
</dbReference>
<dbReference type="Pfam" id="PF00034">
    <property type="entry name" value="Cytochrom_C"/>
    <property type="match status" value="1"/>
</dbReference>
<dbReference type="OrthoDB" id="9811395at2"/>
<feature type="domain" description="Cytochrome c" evidence="6">
    <location>
        <begin position="34"/>
        <end position="122"/>
    </location>
</feature>
<evidence type="ECO:0000256" key="4">
    <source>
        <dbReference type="PROSITE-ProRule" id="PRU00433"/>
    </source>
</evidence>
<keyword evidence="2 4" id="KW-0479">Metal-binding</keyword>
<dbReference type="GO" id="GO:0009055">
    <property type="term" value="F:electron transfer activity"/>
    <property type="evidence" value="ECO:0007669"/>
    <property type="project" value="InterPro"/>
</dbReference>
<dbReference type="GO" id="GO:0020037">
    <property type="term" value="F:heme binding"/>
    <property type="evidence" value="ECO:0007669"/>
    <property type="project" value="InterPro"/>
</dbReference>
<proteinExistence type="predicted"/>
<feature type="chain" id="PRO_5013094279" evidence="5">
    <location>
        <begin position="29"/>
        <end position="138"/>
    </location>
</feature>